<protein>
    <submittedName>
        <fullName evidence="2">Uncharacterized protein</fullName>
    </submittedName>
</protein>
<keyword evidence="1" id="KW-0812">Transmembrane</keyword>
<evidence type="ECO:0000313" key="2">
    <source>
        <dbReference type="EMBL" id="OII73494.1"/>
    </source>
</evidence>
<dbReference type="GeneID" id="92364504"/>
<dbReference type="AlphaFoldDB" id="A0A1J4MGY6"/>
<name>A0A1J4MGY6_9CRYT</name>
<evidence type="ECO:0000313" key="3">
    <source>
        <dbReference type="Proteomes" id="UP000186804"/>
    </source>
</evidence>
<comment type="caution">
    <text evidence="2">The sequence shown here is derived from an EMBL/GenBank/DDBJ whole genome shotgun (WGS) entry which is preliminary data.</text>
</comment>
<dbReference type="OrthoDB" id="342168at2759"/>
<evidence type="ECO:0000256" key="1">
    <source>
        <dbReference type="SAM" id="Phobius"/>
    </source>
</evidence>
<organism evidence="2 3">
    <name type="scientific">Cryptosporidium andersoni</name>
    <dbReference type="NCBI Taxonomy" id="117008"/>
    <lineage>
        <taxon>Eukaryota</taxon>
        <taxon>Sar</taxon>
        <taxon>Alveolata</taxon>
        <taxon>Apicomplexa</taxon>
        <taxon>Conoidasida</taxon>
        <taxon>Coccidia</taxon>
        <taxon>Eucoccidiorida</taxon>
        <taxon>Eimeriorina</taxon>
        <taxon>Cryptosporidiidae</taxon>
        <taxon>Cryptosporidium</taxon>
    </lineage>
</organism>
<keyword evidence="1" id="KW-0472">Membrane</keyword>
<proteinExistence type="predicted"/>
<dbReference type="Proteomes" id="UP000186804">
    <property type="component" value="Unassembled WGS sequence"/>
</dbReference>
<accession>A0A1J4MGY6</accession>
<keyword evidence="1" id="KW-1133">Transmembrane helix</keyword>
<gene>
    <name evidence="2" type="ORF">cand_003190</name>
</gene>
<feature type="transmembrane region" description="Helical" evidence="1">
    <location>
        <begin position="252"/>
        <end position="272"/>
    </location>
</feature>
<dbReference type="VEuPathDB" id="CryptoDB:cand_003190"/>
<sequence length="341" mass="40125">MENLKNYENREYILSETTTTASDSIPFSSQGQISVLPTLKLDELIDHTFSIKKNNLNCNNTTEISDNINNLINGQESDSEVLLHLPEFDSSIKFIHDAQKFFMALSIAESELDLVNNSKLLKGDNLDNSEDLIECQSGVNCLKDIRCYVEDLLETVNETRKSTYIFEKYIFECCNLIEESFNNDLTNKLQDYDKYKDDNYNPEYLMICEKLKSLCKKIIDDNNNMREKCKLYETEYNKYYNLDESINNKSNWIRFIFKLIFFFIFFINLPLLNKFLGLEENRYKEKMDNLQNMNNIIFNKPKSIKNYVETLSEFDLHGSSICTILSELDIIEKCFTRIRFS</sequence>
<reference evidence="2 3" key="1">
    <citation type="submission" date="2016-10" db="EMBL/GenBank/DDBJ databases">
        <title>Reductive evolution of mitochondrial metabolism and differential evolution of invasion-related proteins in Cryptosporidium.</title>
        <authorList>
            <person name="Liu S."/>
            <person name="Roellig D.M."/>
            <person name="Guo Y."/>
            <person name="Li N."/>
            <person name="Frace M.A."/>
            <person name="Tang K."/>
            <person name="Zhang L."/>
            <person name="Feng Y."/>
            <person name="Xiao L."/>
        </authorList>
    </citation>
    <scope>NUCLEOTIDE SEQUENCE [LARGE SCALE GENOMIC DNA]</scope>
    <source>
        <strain evidence="2">30847</strain>
    </source>
</reference>
<keyword evidence="3" id="KW-1185">Reference proteome</keyword>
<dbReference type="EMBL" id="LRBS01000102">
    <property type="protein sequence ID" value="OII73494.1"/>
    <property type="molecule type" value="Genomic_DNA"/>
</dbReference>
<dbReference type="RefSeq" id="XP_067067150.1">
    <property type="nucleotide sequence ID" value="XM_067210565.1"/>
</dbReference>